<reference evidence="14 15" key="1">
    <citation type="journal article" date="2021" name="Hortic Res">
        <title>The domestication of Cucurbita argyrosperma as revealed by the genome of its wild relative.</title>
        <authorList>
            <person name="Barrera-Redondo J."/>
            <person name="Sanchez-de la Vega G."/>
            <person name="Aguirre-Liguori J.A."/>
            <person name="Castellanos-Morales G."/>
            <person name="Gutierrez-Guerrero Y.T."/>
            <person name="Aguirre-Dugua X."/>
            <person name="Aguirre-Planter E."/>
            <person name="Tenaillon M.I."/>
            <person name="Lira-Saade R."/>
            <person name="Eguiarte L.E."/>
        </authorList>
    </citation>
    <scope>NUCLEOTIDE SEQUENCE [LARGE SCALE GENOMIC DNA]</scope>
    <source>
        <strain evidence="14">JBR-2021</strain>
    </source>
</reference>
<evidence type="ECO:0000313" key="15">
    <source>
        <dbReference type="Proteomes" id="UP000685013"/>
    </source>
</evidence>
<evidence type="ECO:0000256" key="2">
    <source>
        <dbReference type="ARBA" id="ARBA00004308"/>
    </source>
</evidence>
<dbReference type="FunFam" id="3.30.40.10:FF:000365">
    <property type="entry name" value="Zinc finger family protein"/>
    <property type="match status" value="1"/>
</dbReference>
<keyword evidence="6 10" id="KW-0863">Zinc-finger</keyword>
<feature type="region of interest" description="Disordered" evidence="12">
    <location>
        <begin position="396"/>
        <end position="427"/>
    </location>
</feature>
<dbReference type="EMBL" id="JAGKQH010000014">
    <property type="protein sequence ID" value="KAG6580801.1"/>
    <property type="molecule type" value="Genomic_DNA"/>
</dbReference>
<keyword evidence="7 11" id="KW-0833">Ubl conjugation pathway</keyword>
<dbReference type="InterPro" id="IPR018957">
    <property type="entry name" value="Znf_C3HC4_RING-type"/>
</dbReference>
<evidence type="ECO:0000256" key="4">
    <source>
        <dbReference type="ARBA" id="ARBA00022679"/>
    </source>
</evidence>
<keyword evidence="11" id="KW-0256">Endoplasmic reticulum</keyword>
<feature type="compositionally biased region" description="Basic and acidic residues" evidence="12">
    <location>
        <begin position="249"/>
        <end position="267"/>
    </location>
</feature>
<dbReference type="AlphaFoldDB" id="A0AAV6MGV1"/>
<evidence type="ECO:0000256" key="8">
    <source>
        <dbReference type="ARBA" id="ARBA00022833"/>
    </source>
</evidence>
<organism evidence="14 15">
    <name type="scientific">Cucurbita argyrosperma subsp. sororia</name>
    <dbReference type="NCBI Taxonomy" id="37648"/>
    <lineage>
        <taxon>Eukaryota</taxon>
        <taxon>Viridiplantae</taxon>
        <taxon>Streptophyta</taxon>
        <taxon>Embryophyta</taxon>
        <taxon>Tracheophyta</taxon>
        <taxon>Spermatophyta</taxon>
        <taxon>Magnoliopsida</taxon>
        <taxon>eudicotyledons</taxon>
        <taxon>Gunneridae</taxon>
        <taxon>Pentapetalae</taxon>
        <taxon>rosids</taxon>
        <taxon>fabids</taxon>
        <taxon>Cucurbitales</taxon>
        <taxon>Cucurbitaceae</taxon>
        <taxon>Cucurbiteae</taxon>
        <taxon>Cucurbita</taxon>
    </lineage>
</organism>
<dbReference type="GO" id="GO:0005789">
    <property type="term" value="C:endoplasmic reticulum membrane"/>
    <property type="evidence" value="ECO:0007669"/>
    <property type="project" value="UniProtKB-SubCell"/>
</dbReference>
<dbReference type="PROSITE" id="PS00518">
    <property type="entry name" value="ZF_RING_1"/>
    <property type="match status" value="1"/>
</dbReference>
<sequence length="427" mass="47748">MGDEIFDAMNLDLNLGPIPEPLSNSVLQIEDVNLADLTEDPVHRFGEAIRFRTRQRWRRRQVQIPSETQNITMELSEIMVNSGNGNTLQPLQAGEGSITAEERKNEAGKTCEINNEALEDEKTENKSDVEKGSDSDGSFFDCNICLDLARDPVVTCCGHLYCWPCLYRWLHLHSDAKECPVCKGEVTTKNVTPIYGRGGNTPVTEEDATLKIPLRPHARKVESLRQTIQRTALSFPVEDMIRRLGNRFDFNRDHDQPPEPDSSHETFGRSPTLLNRLLTSRGIRREQISLPPNDDVGDLAHADVSGIETGETRLQSLPVLRSLLHRTRVSSLTSAFNSADRLPDGLLYTDPLIPRIQEQQPPPPVEDRDSFSSIAAVINSESQMDTAVEIDSMVSISTSSSRRRTDALQVSDVDSGNSRAPRRRRLA</sequence>
<protein>
    <recommendedName>
        <fullName evidence="11">E3 ubiquitin-protein ligase RMA</fullName>
        <ecNumber evidence="11">2.3.2.27</ecNumber>
    </recommendedName>
    <alternativeName>
        <fullName evidence="11">Protein RING membrane-anchor</fullName>
    </alternativeName>
    <alternativeName>
        <fullName evidence="11">RING-type E3 ubiquitin transferase RMA</fullName>
    </alternativeName>
</protein>
<feature type="non-terminal residue" evidence="14">
    <location>
        <position position="1"/>
    </location>
</feature>
<evidence type="ECO:0000256" key="6">
    <source>
        <dbReference type="ARBA" id="ARBA00022771"/>
    </source>
</evidence>
<dbReference type="Pfam" id="PF00097">
    <property type="entry name" value="zf-C3HC4"/>
    <property type="match status" value="1"/>
</dbReference>
<evidence type="ECO:0000256" key="9">
    <source>
        <dbReference type="ARBA" id="ARBA00023136"/>
    </source>
</evidence>
<feature type="domain" description="RING-type" evidence="13">
    <location>
        <begin position="142"/>
        <end position="183"/>
    </location>
</feature>
<name>A0AAV6MGV1_9ROSI</name>
<dbReference type="EC" id="2.3.2.27" evidence="11"/>
<dbReference type="CDD" id="cd16745">
    <property type="entry name" value="RING-HC_AtRMA-like"/>
    <property type="match status" value="1"/>
</dbReference>
<evidence type="ECO:0000256" key="12">
    <source>
        <dbReference type="SAM" id="MobiDB-lite"/>
    </source>
</evidence>
<evidence type="ECO:0000256" key="11">
    <source>
        <dbReference type="RuleBase" id="RU369090"/>
    </source>
</evidence>
<keyword evidence="5 11" id="KW-0479">Metal-binding</keyword>
<comment type="domain">
    <text evidence="11">The RING-type zinc finger domain is responsible for E3 ligase activity.</text>
</comment>
<evidence type="ECO:0000313" key="14">
    <source>
        <dbReference type="EMBL" id="KAG6580801.1"/>
    </source>
</evidence>
<keyword evidence="8 11" id="KW-0862">Zinc</keyword>
<gene>
    <name evidence="14" type="primary">Rnf5</name>
    <name evidence="14" type="ORF">SDJN03_20803</name>
</gene>
<dbReference type="InterPro" id="IPR017907">
    <property type="entry name" value="Znf_RING_CS"/>
</dbReference>
<evidence type="ECO:0000256" key="3">
    <source>
        <dbReference type="ARBA" id="ARBA00004906"/>
    </source>
</evidence>
<comment type="pathway">
    <text evidence="3 11">Protein modification; protein ubiquitination.</text>
</comment>
<evidence type="ECO:0000256" key="10">
    <source>
        <dbReference type="PROSITE-ProRule" id="PRU00175"/>
    </source>
</evidence>
<evidence type="ECO:0000256" key="1">
    <source>
        <dbReference type="ARBA" id="ARBA00000900"/>
    </source>
</evidence>
<comment type="function">
    <text evidence="11">E3 ubiquitin-protein ligase.</text>
</comment>
<dbReference type="GO" id="GO:0008270">
    <property type="term" value="F:zinc ion binding"/>
    <property type="evidence" value="ECO:0007669"/>
    <property type="project" value="UniProtKB-KW"/>
</dbReference>
<dbReference type="Proteomes" id="UP000685013">
    <property type="component" value="Chromosome 14"/>
</dbReference>
<comment type="catalytic activity">
    <reaction evidence="1 11">
        <text>S-ubiquitinyl-[E2 ubiquitin-conjugating enzyme]-L-cysteine + [acceptor protein]-L-lysine = [E2 ubiquitin-conjugating enzyme]-L-cysteine + N(6)-ubiquitinyl-[acceptor protein]-L-lysine.</text>
        <dbReference type="EC" id="2.3.2.27"/>
    </reaction>
</comment>
<dbReference type="InterPro" id="IPR001841">
    <property type="entry name" value="Znf_RING"/>
</dbReference>
<comment type="caution">
    <text evidence="14">The sequence shown here is derived from an EMBL/GenBank/DDBJ whole genome shotgun (WGS) entry which is preliminary data.</text>
</comment>
<evidence type="ECO:0000256" key="7">
    <source>
        <dbReference type="ARBA" id="ARBA00022786"/>
    </source>
</evidence>
<keyword evidence="4 11" id="KW-0808">Transferase</keyword>
<proteinExistence type="predicted"/>
<dbReference type="GO" id="GO:0006511">
    <property type="term" value="P:ubiquitin-dependent protein catabolic process"/>
    <property type="evidence" value="ECO:0007669"/>
    <property type="project" value="UniProtKB-UniRule"/>
</dbReference>
<evidence type="ECO:0000256" key="5">
    <source>
        <dbReference type="ARBA" id="ARBA00022723"/>
    </source>
</evidence>
<dbReference type="SMART" id="SM00184">
    <property type="entry name" value="RING"/>
    <property type="match status" value="1"/>
</dbReference>
<dbReference type="GO" id="GO:0061630">
    <property type="term" value="F:ubiquitin protein ligase activity"/>
    <property type="evidence" value="ECO:0007669"/>
    <property type="project" value="UniProtKB-UniRule"/>
</dbReference>
<comment type="subcellular location">
    <subcellularLocation>
        <location evidence="2">Endomembrane system</location>
    </subcellularLocation>
    <subcellularLocation>
        <location evidence="11">Endoplasmic reticulum membrane</location>
        <topology evidence="11">Single-pass type IV membrane protein</topology>
    </subcellularLocation>
</comment>
<evidence type="ECO:0000259" key="13">
    <source>
        <dbReference type="PROSITE" id="PS50089"/>
    </source>
</evidence>
<keyword evidence="15" id="KW-1185">Reference proteome</keyword>
<accession>A0AAV6MGV1</accession>
<dbReference type="PROSITE" id="PS50089">
    <property type="entry name" value="ZF_RING_2"/>
    <property type="match status" value="1"/>
</dbReference>
<dbReference type="PANTHER" id="PTHR12313">
    <property type="entry name" value="E3 UBIQUITIN-PROTEIN LIGASE RNF5-RELATED"/>
    <property type="match status" value="1"/>
</dbReference>
<dbReference type="InterPro" id="IPR045103">
    <property type="entry name" value="RNF5/RNF185-like"/>
</dbReference>
<keyword evidence="9" id="KW-0472">Membrane</keyword>
<feature type="region of interest" description="Disordered" evidence="12">
    <location>
        <begin position="248"/>
        <end position="271"/>
    </location>
</feature>